<gene>
    <name evidence="1" type="ORF">GCM10010993_31200</name>
</gene>
<evidence type="ECO:0008006" key="3">
    <source>
        <dbReference type="Google" id="ProtNLM"/>
    </source>
</evidence>
<protein>
    <recommendedName>
        <fullName evidence="3">Membrane protein insertion efficiency factor</fullName>
    </recommendedName>
</protein>
<dbReference type="EMBL" id="BMFD01000015">
    <property type="protein sequence ID" value="GGC50412.1"/>
    <property type="molecule type" value="Genomic_DNA"/>
</dbReference>
<accession>A0ABQ1N001</accession>
<dbReference type="NCBIfam" id="TIGR00278">
    <property type="entry name" value="membrane protein insertion efficiency factor YidD"/>
    <property type="match status" value="1"/>
</dbReference>
<dbReference type="PANTHER" id="PTHR33383">
    <property type="entry name" value="MEMBRANE PROTEIN INSERTION EFFICIENCY FACTOR-RELATED"/>
    <property type="match status" value="1"/>
</dbReference>
<dbReference type="InterPro" id="IPR002696">
    <property type="entry name" value="Membr_insert_effic_factor_YidD"/>
</dbReference>
<dbReference type="PANTHER" id="PTHR33383:SF1">
    <property type="entry name" value="MEMBRANE PROTEIN INSERTION EFFICIENCY FACTOR-RELATED"/>
    <property type="match status" value="1"/>
</dbReference>
<evidence type="ECO:0000313" key="1">
    <source>
        <dbReference type="EMBL" id="GGC50412.1"/>
    </source>
</evidence>
<keyword evidence="2" id="KW-1185">Reference proteome</keyword>
<name>A0ABQ1N001_9BACT</name>
<dbReference type="Pfam" id="PF01809">
    <property type="entry name" value="YidD"/>
    <property type="match status" value="1"/>
</dbReference>
<dbReference type="SMART" id="SM01234">
    <property type="entry name" value="Haemolytic"/>
    <property type="match status" value="1"/>
</dbReference>
<organism evidence="1 2">
    <name type="scientific">Belliella aquatica</name>
    <dbReference type="NCBI Taxonomy" id="1323734"/>
    <lineage>
        <taxon>Bacteria</taxon>
        <taxon>Pseudomonadati</taxon>
        <taxon>Bacteroidota</taxon>
        <taxon>Cytophagia</taxon>
        <taxon>Cytophagales</taxon>
        <taxon>Cyclobacteriaceae</taxon>
        <taxon>Belliella</taxon>
    </lineage>
</organism>
<evidence type="ECO:0000313" key="2">
    <source>
        <dbReference type="Proteomes" id="UP000635885"/>
    </source>
</evidence>
<dbReference type="Proteomes" id="UP000635885">
    <property type="component" value="Unassembled WGS sequence"/>
</dbReference>
<dbReference type="RefSeq" id="WP_188444036.1">
    <property type="nucleotide sequence ID" value="NZ_BMFD01000015.1"/>
</dbReference>
<proteinExistence type="predicted"/>
<comment type="caution">
    <text evidence="1">The sequence shown here is derived from an EMBL/GenBank/DDBJ whole genome shotgun (WGS) entry which is preliminary data.</text>
</comment>
<sequence length="377" mass="43800">MTLHKVLSFLFLFILVLIQYPAFSQEESPGDVYNFYQKFISDIRSQKCPMYPSCSKYAMEAFNEKGLVNGFLMTSDRLTRCGHEHKFYDMELVEGEFKFIDLVTYPDSNSQMFKKSEKEYSKSFDENISDDIKFFLHLIDKQLYREAITEYHRLKFEDPTETLTLEYNYFKALMSIEEYEKIIFEHGNFKNPLLANDPNIILKVSEAWFGLNQTEKSIEILDSDIDWKDINDRRLAFKGFLYAQLDQFDKVQEQYAMVSENYIFREYLSQNIQTINSITSLKQKKPVLAGVLGIIPGAGYMYSGHTTTGISSLVLNGLLGYATYTSFKTENYGIGILTGMFSTAFYIGNISGGYKAAKRYNTSQKENYKKKLMYSFN</sequence>
<reference evidence="2" key="1">
    <citation type="journal article" date="2019" name="Int. J. Syst. Evol. Microbiol.">
        <title>The Global Catalogue of Microorganisms (GCM) 10K type strain sequencing project: providing services to taxonomists for standard genome sequencing and annotation.</title>
        <authorList>
            <consortium name="The Broad Institute Genomics Platform"/>
            <consortium name="The Broad Institute Genome Sequencing Center for Infectious Disease"/>
            <person name="Wu L."/>
            <person name="Ma J."/>
        </authorList>
    </citation>
    <scope>NUCLEOTIDE SEQUENCE [LARGE SCALE GENOMIC DNA]</scope>
    <source>
        <strain evidence="2">CGMCC 1.12479</strain>
    </source>
</reference>